<dbReference type="AlphaFoldDB" id="A0ABD0M4F6"/>
<reference evidence="3 4" key="1">
    <citation type="journal article" date="2023" name="Sci. Data">
        <title>Genome assembly of the Korean intertidal mud-creeper Batillaria attramentaria.</title>
        <authorList>
            <person name="Patra A.K."/>
            <person name="Ho P.T."/>
            <person name="Jun S."/>
            <person name="Lee S.J."/>
            <person name="Kim Y."/>
            <person name="Won Y.J."/>
        </authorList>
    </citation>
    <scope>NUCLEOTIDE SEQUENCE [LARGE SCALE GENOMIC DNA]</scope>
    <source>
        <strain evidence="3">Wonlab-2016</strain>
    </source>
</reference>
<proteinExistence type="predicted"/>
<evidence type="ECO:0000313" key="3">
    <source>
        <dbReference type="EMBL" id="KAK7506406.1"/>
    </source>
</evidence>
<sequence>MVGRLLLLALLLCGLCVADGDIGTVDKDPPAFSEERAGPPPRTGRFASLTQTIQRQTRQAECDSKWTDIDPNHTMCRKDRGTEVVLDQATKDALLQQHNDLRGRVSPIAGNMPKLVSNDIQAAQLLVWDDELALVAAKWARRCVVKHDNGNARRVPSLPGIHVGQNAAFGYRSFTSAVQAWFNEYKNFKYGTGSKGGVVGHYTQMAAARTHRIGCGQADCPGYKYRRYYICNYAVGQYTSDLVKPYKKATKSCARCPGKCDSTGKLCDCGGKLCLNGGSLDIATCSCTCPDIYSGPTCEKNACKRGLHPPATEPSTNTPTTQSPTNKLGLCVFK</sequence>
<dbReference type="SMART" id="SM00198">
    <property type="entry name" value="SCP"/>
    <property type="match status" value="1"/>
</dbReference>
<dbReference type="InterPro" id="IPR002413">
    <property type="entry name" value="V5_allergen-like"/>
</dbReference>
<protein>
    <recommendedName>
        <fullName evidence="2">SCP domain-containing protein</fullName>
    </recommendedName>
</protein>
<dbReference type="SUPFAM" id="SSF55797">
    <property type="entry name" value="PR-1-like"/>
    <property type="match status" value="1"/>
</dbReference>
<evidence type="ECO:0000313" key="4">
    <source>
        <dbReference type="Proteomes" id="UP001519460"/>
    </source>
</evidence>
<keyword evidence="4" id="KW-1185">Reference proteome</keyword>
<evidence type="ECO:0000259" key="2">
    <source>
        <dbReference type="SMART" id="SM00198"/>
    </source>
</evidence>
<dbReference type="Pfam" id="PF00188">
    <property type="entry name" value="CAP"/>
    <property type="match status" value="1"/>
</dbReference>
<organism evidence="3 4">
    <name type="scientific">Batillaria attramentaria</name>
    <dbReference type="NCBI Taxonomy" id="370345"/>
    <lineage>
        <taxon>Eukaryota</taxon>
        <taxon>Metazoa</taxon>
        <taxon>Spiralia</taxon>
        <taxon>Lophotrochozoa</taxon>
        <taxon>Mollusca</taxon>
        <taxon>Gastropoda</taxon>
        <taxon>Caenogastropoda</taxon>
        <taxon>Sorbeoconcha</taxon>
        <taxon>Cerithioidea</taxon>
        <taxon>Batillariidae</taxon>
        <taxon>Batillaria</taxon>
    </lineage>
</organism>
<dbReference type="Gene3D" id="3.40.33.10">
    <property type="entry name" value="CAP"/>
    <property type="match status" value="1"/>
</dbReference>
<dbReference type="PRINTS" id="PR00837">
    <property type="entry name" value="V5TPXLIKE"/>
</dbReference>
<dbReference type="PANTHER" id="PTHR10334">
    <property type="entry name" value="CYSTEINE-RICH SECRETORY PROTEIN-RELATED"/>
    <property type="match status" value="1"/>
</dbReference>
<comment type="caution">
    <text evidence="3">The sequence shown here is derived from an EMBL/GenBank/DDBJ whole genome shotgun (WGS) entry which is preliminary data.</text>
</comment>
<dbReference type="InterPro" id="IPR001283">
    <property type="entry name" value="CRISP-related"/>
</dbReference>
<dbReference type="Proteomes" id="UP001519460">
    <property type="component" value="Unassembled WGS sequence"/>
</dbReference>
<feature type="chain" id="PRO_5044792731" description="SCP domain-containing protein" evidence="1">
    <location>
        <begin position="19"/>
        <end position="334"/>
    </location>
</feature>
<dbReference type="EMBL" id="JACVVK020000007">
    <property type="protein sequence ID" value="KAK7506406.1"/>
    <property type="molecule type" value="Genomic_DNA"/>
</dbReference>
<accession>A0ABD0M4F6</accession>
<keyword evidence="1" id="KW-0732">Signal</keyword>
<dbReference type="PRINTS" id="PR00838">
    <property type="entry name" value="V5ALLERGEN"/>
</dbReference>
<name>A0ABD0M4F6_9CAEN</name>
<feature type="domain" description="SCP" evidence="2">
    <location>
        <begin position="89"/>
        <end position="240"/>
    </location>
</feature>
<feature type="signal peptide" evidence="1">
    <location>
        <begin position="1"/>
        <end position="18"/>
    </location>
</feature>
<dbReference type="InterPro" id="IPR035940">
    <property type="entry name" value="CAP_sf"/>
</dbReference>
<gene>
    <name evidence="3" type="ORF">BaRGS_00002518</name>
</gene>
<evidence type="ECO:0000256" key="1">
    <source>
        <dbReference type="SAM" id="SignalP"/>
    </source>
</evidence>
<dbReference type="InterPro" id="IPR014044">
    <property type="entry name" value="CAP_dom"/>
</dbReference>